<evidence type="ECO:0000313" key="7">
    <source>
        <dbReference type="Proteomes" id="UP000239898"/>
    </source>
</evidence>
<keyword evidence="3" id="KW-0964">Secreted</keyword>
<dbReference type="AlphaFoldDB" id="A0A2S6ZDU9"/>
<evidence type="ECO:0000256" key="5">
    <source>
        <dbReference type="ARBA" id="ARBA00035650"/>
    </source>
</evidence>
<dbReference type="InterPro" id="IPR005427">
    <property type="entry name" value="BipC/SctB"/>
</dbReference>
<comment type="similarity">
    <text evidence="5">Belongs to the SctB/SipC family.</text>
</comment>
<dbReference type="GO" id="GO:0005576">
    <property type="term" value="C:extracellular region"/>
    <property type="evidence" value="ECO:0007669"/>
    <property type="project" value="UniProtKB-SubCell"/>
</dbReference>
<evidence type="ECO:0000256" key="1">
    <source>
        <dbReference type="ARBA" id="ARBA00004379"/>
    </source>
</evidence>
<dbReference type="RefSeq" id="WP_386273276.1">
    <property type="nucleotide sequence ID" value="NZ_JBHSXW010000001.1"/>
</dbReference>
<proteinExistence type="inferred from homology"/>
<gene>
    <name evidence="6" type="ORF">XthCFBP4691_12315</name>
</gene>
<evidence type="ECO:0000256" key="3">
    <source>
        <dbReference type="ARBA" id="ARBA00022525"/>
    </source>
</evidence>
<comment type="caution">
    <text evidence="6">The sequence shown here is derived from an EMBL/GenBank/DDBJ whole genome shotgun (WGS) entry which is preliminary data.</text>
</comment>
<protein>
    <submittedName>
        <fullName evidence="6">Uncharacterized protein</fullName>
    </submittedName>
</protein>
<accession>A0A2S6ZDU9</accession>
<evidence type="ECO:0000256" key="4">
    <source>
        <dbReference type="ARBA" id="ARBA00023026"/>
    </source>
</evidence>
<dbReference type="EMBL" id="MIGX01000057">
    <property type="protein sequence ID" value="PPT90455.1"/>
    <property type="molecule type" value="Genomic_DNA"/>
</dbReference>
<evidence type="ECO:0000256" key="2">
    <source>
        <dbReference type="ARBA" id="ARBA00004613"/>
    </source>
</evidence>
<comment type="subcellular location">
    <subcellularLocation>
        <location evidence="1">Host membrane</location>
        <topology evidence="1">Single-pass membrane protein</topology>
    </subcellularLocation>
    <subcellularLocation>
        <location evidence="2">Secreted</location>
    </subcellularLocation>
</comment>
<sequence length="338" mass="35812">MSAFCSELKLDGRDGPDDARSALRDALASMTPASRKETVERLKDLARSEDGTEIGSLLDSQLPGVEKEASRETGVDRLLDLLFMLMLLLGQANTLRNGNAAKFGEISVKQAEAAGAKGISAANAGLAGAATGMLLGTAVAGVGFGKYSKANKGQIKNIRTNARDFRQSRQENARLGNALNRSTSPLNGSSPQERLRTLDAQRRAVQVQNNQPHLSADEHAVLSQPMLRTQVRADAQDLANQENYHRYAGKQYAGQIVGSFAPQLSSLAQSGAGTAAAGQNAAAKVNDAEGAVASTVQHSEEQAAQRSVDLLMKIFSLVEGTSQQHRGTLDYLAQGIKV</sequence>
<keyword evidence="4" id="KW-0843">Virulence</keyword>
<evidence type="ECO:0000313" key="6">
    <source>
        <dbReference type="EMBL" id="PPT90455.1"/>
    </source>
</evidence>
<keyword evidence="7" id="KW-1185">Reference proteome</keyword>
<dbReference type="GO" id="GO:0033644">
    <property type="term" value="C:host cell membrane"/>
    <property type="evidence" value="ECO:0007669"/>
    <property type="project" value="UniProtKB-SubCell"/>
</dbReference>
<dbReference type="Proteomes" id="UP000239898">
    <property type="component" value="Unassembled WGS sequence"/>
</dbReference>
<reference evidence="6 7" key="1">
    <citation type="submission" date="2016-08" db="EMBL/GenBank/DDBJ databases">
        <title>Evolution of the type three secretion system and type three effector repertoires in Xanthomonas.</title>
        <authorList>
            <person name="Merda D."/>
            <person name="Briand M."/>
            <person name="Bosis E."/>
            <person name="Rousseau C."/>
            <person name="Portier P."/>
            <person name="Jacques M.-A."/>
            <person name="Fischer-Le Saux M."/>
        </authorList>
    </citation>
    <scope>NUCLEOTIDE SEQUENCE [LARGE SCALE GENOMIC DNA]</scope>
    <source>
        <strain evidence="6 7">CFBP 4691</strain>
    </source>
</reference>
<dbReference type="Pfam" id="PF09599">
    <property type="entry name" value="IpaC_SipC"/>
    <property type="match status" value="1"/>
</dbReference>
<organism evidence="6 7">
    <name type="scientific">Xanthomonas theicola</name>
    <dbReference type="NCBI Taxonomy" id="56464"/>
    <lineage>
        <taxon>Bacteria</taxon>
        <taxon>Pseudomonadati</taxon>
        <taxon>Pseudomonadota</taxon>
        <taxon>Gammaproteobacteria</taxon>
        <taxon>Lysobacterales</taxon>
        <taxon>Lysobacteraceae</taxon>
        <taxon>Xanthomonas</taxon>
    </lineage>
</organism>
<name>A0A2S6ZDU9_9XANT</name>